<dbReference type="EMBL" id="LAZR01005494">
    <property type="protein sequence ID" value="KKM99474.1"/>
    <property type="molecule type" value="Genomic_DNA"/>
</dbReference>
<accession>A0A0F9LWH2</accession>
<name>A0A0F9LWH2_9ZZZZ</name>
<protein>
    <submittedName>
        <fullName evidence="1">Uncharacterized protein</fullName>
    </submittedName>
</protein>
<sequence length="88" mass="10094">MYDLKPGQLVECDWLDPAAASEWQEAKHTSVFWRIRCRSVGYVHLVGVDGVILTASYGEDPDGDRALLLRQHLPWNCITDVWVLREPE</sequence>
<proteinExistence type="predicted"/>
<organism evidence="1">
    <name type="scientific">marine sediment metagenome</name>
    <dbReference type="NCBI Taxonomy" id="412755"/>
    <lineage>
        <taxon>unclassified sequences</taxon>
        <taxon>metagenomes</taxon>
        <taxon>ecological metagenomes</taxon>
    </lineage>
</organism>
<comment type="caution">
    <text evidence="1">The sequence shown here is derived from an EMBL/GenBank/DDBJ whole genome shotgun (WGS) entry which is preliminary data.</text>
</comment>
<reference evidence="1" key="1">
    <citation type="journal article" date="2015" name="Nature">
        <title>Complex archaea that bridge the gap between prokaryotes and eukaryotes.</title>
        <authorList>
            <person name="Spang A."/>
            <person name="Saw J.H."/>
            <person name="Jorgensen S.L."/>
            <person name="Zaremba-Niedzwiedzka K."/>
            <person name="Martijn J."/>
            <person name="Lind A.E."/>
            <person name="van Eijk R."/>
            <person name="Schleper C."/>
            <person name="Guy L."/>
            <person name="Ettema T.J."/>
        </authorList>
    </citation>
    <scope>NUCLEOTIDE SEQUENCE</scope>
</reference>
<evidence type="ECO:0000313" key="1">
    <source>
        <dbReference type="EMBL" id="KKM99474.1"/>
    </source>
</evidence>
<dbReference type="AlphaFoldDB" id="A0A0F9LWH2"/>
<gene>
    <name evidence="1" type="ORF">LCGC14_1147460</name>
</gene>